<accession>A0A834HLJ3</accession>
<dbReference type="GO" id="GO:0006355">
    <property type="term" value="P:regulation of DNA-templated transcription"/>
    <property type="evidence" value="ECO:0007669"/>
    <property type="project" value="InterPro"/>
</dbReference>
<dbReference type="PANTHER" id="PTHR31989">
    <property type="entry name" value="NAC DOMAIN-CONTAINING PROTEIN 82-RELATED"/>
    <property type="match status" value="1"/>
</dbReference>
<evidence type="ECO:0000256" key="1">
    <source>
        <dbReference type="ARBA" id="ARBA00004123"/>
    </source>
</evidence>
<keyword evidence="5" id="KW-0539">Nucleus</keyword>
<organism evidence="8 9">
    <name type="scientific">Rhododendron simsii</name>
    <name type="common">Sims's rhododendron</name>
    <dbReference type="NCBI Taxonomy" id="118357"/>
    <lineage>
        <taxon>Eukaryota</taxon>
        <taxon>Viridiplantae</taxon>
        <taxon>Streptophyta</taxon>
        <taxon>Embryophyta</taxon>
        <taxon>Tracheophyta</taxon>
        <taxon>Spermatophyta</taxon>
        <taxon>Magnoliopsida</taxon>
        <taxon>eudicotyledons</taxon>
        <taxon>Gunneridae</taxon>
        <taxon>Pentapetalae</taxon>
        <taxon>asterids</taxon>
        <taxon>Ericales</taxon>
        <taxon>Ericaceae</taxon>
        <taxon>Ericoideae</taxon>
        <taxon>Rhodoreae</taxon>
        <taxon>Rhododendron</taxon>
    </lineage>
</organism>
<dbReference type="EMBL" id="WJXA01000002">
    <property type="protein sequence ID" value="KAF7150236.1"/>
    <property type="molecule type" value="Genomic_DNA"/>
</dbReference>
<evidence type="ECO:0000313" key="8">
    <source>
        <dbReference type="EMBL" id="KAF7150236.1"/>
    </source>
</evidence>
<comment type="caution">
    <text evidence="8">The sequence shown here is derived from an EMBL/GenBank/DDBJ whole genome shotgun (WGS) entry which is preliminary data.</text>
</comment>
<protein>
    <recommendedName>
        <fullName evidence="7">NAC domain-containing protein</fullName>
    </recommendedName>
</protein>
<proteinExistence type="predicted"/>
<evidence type="ECO:0000259" key="7">
    <source>
        <dbReference type="PROSITE" id="PS51005"/>
    </source>
</evidence>
<feature type="domain" description="NAC" evidence="7">
    <location>
        <begin position="6"/>
        <end position="154"/>
    </location>
</feature>
<evidence type="ECO:0000313" key="9">
    <source>
        <dbReference type="Proteomes" id="UP000626092"/>
    </source>
</evidence>
<name>A0A834HLJ3_RHOSS</name>
<gene>
    <name evidence="8" type="ORF">RHSIM_Rhsim02G0069800</name>
</gene>
<dbReference type="GO" id="GO:0005634">
    <property type="term" value="C:nucleus"/>
    <property type="evidence" value="ECO:0007669"/>
    <property type="project" value="UniProtKB-SubCell"/>
</dbReference>
<dbReference type="Gene3D" id="2.170.150.80">
    <property type="entry name" value="NAC domain"/>
    <property type="match status" value="2"/>
</dbReference>
<dbReference type="AlphaFoldDB" id="A0A834HLJ3"/>
<evidence type="ECO:0000256" key="2">
    <source>
        <dbReference type="ARBA" id="ARBA00023015"/>
    </source>
</evidence>
<evidence type="ECO:0000256" key="3">
    <source>
        <dbReference type="ARBA" id="ARBA00023125"/>
    </source>
</evidence>
<keyword evidence="9" id="KW-1185">Reference proteome</keyword>
<dbReference type="SUPFAM" id="SSF101941">
    <property type="entry name" value="NAC domain"/>
    <property type="match status" value="2"/>
</dbReference>
<dbReference type="Proteomes" id="UP000626092">
    <property type="component" value="Unassembled WGS sequence"/>
</dbReference>
<dbReference type="OrthoDB" id="1592334at2759"/>
<feature type="region of interest" description="Disordered" evidence="6">
    <location>
        <begin position="283"/>
        <end position="303"/>
    </location>
</feature>
<dbReference type="InterPro" id="IPR003441">
    <property type="entry name" value="NAC-dom"/>
</dbReference>
<reference evidence="8" key="1">
    <citation type="submission" date="2019-11" db="EMBL/GenBank/DDBJ databases">
        <authorList>
            <person name="Liu Y."/>
            <person name="Hou J."/>
            <person name="Li T.-Q."/>
            <person name="Guan C.-H."/>
            <person name="Wu X."/>
            <person name="Wu H.-Z."/>
            <person name="Ling F."/>
            <person name="Zhang R."/>
            <person name="Shi X.-G."/>
            <person name="Ren J.-P."/>
            <person name="Chen E.-F."/>
            <person name="Sun J.-M."/>
        </authorList>
    </citation>
    <scope>NUCLEOTIDE SEQUENCE</scope>
    <source>
        <strain evidence="8">Adult_tree_wgs_1</strain>
        <tissue evidence="8">Leaves</tissue>
    </source>
</reference>
<keyword evidence="3" id="KW-0238">DNA-binding</keyword>
<sequence>MRNPNVPIGYRFSPSVEESLKVYLKRKILNQELPVDVIPNVDVYSCGNPRQIPFGKFCFRVGEFKHGPDNEWQFFTNKRNENPIQTTSGRWEELGDEEIQDGDDGSIGFMRELVFKYSNPEDKEKEKEWYIHEYRATPANFTADELVGDNVQEKFVSIFFGSAQFGPLYHEAEDEFKHGPENEWHFFTNKREGNLIKTTNGRWEELEDGEDKIIDSDVGIIGFMRRLDFHYSNPKDTEKGEEWYIHEYRANLAYFTADELVDDNVKEKISNFVLCKVVCEEQIPPPKPPTYSSSDDDMVDDEE</sequence>
<keyword evidence="4" id="KW-0804">Transcription</keyword>
<dbReference type="GO" id="GO:0003677">
    <property type="term" value="F:DNA binding"/>
    <property type="evidence" value="ECO:0007669"/>
    <property type="project" value="UniProtKB-KW"/>
</dbReference>
<dbReference type="InterPro" id="IPR036093">
    <property type="entry name" value="NAC_dom_sf"/>
</dbReference>
<dbReference type="Pfam" id="PF02365">
    <property type="entry name" value="NAM"/>
    <property type="match status" value="2"/>
</dbReference>
<comment type="subcellular location">
    <subcellularLocation>
        <location evidence="1">Nucleus</location>
    </subcellularLocation>
</comment>
<keyword evidence="2" id="KW-0805">Transcription regulation</keyword>
<evidence type="ECO:0000256" key="5">
    <source>
        <dbReference type="ARBA" id="ARBA00023242"/>
    </source>
</evidence>
<dbReference type="PROSITE" id="PS51005">
    <property type="entry name" value="NAC"/>
    <property type="match status" value="1"/>
</dbReference>
<evidence type="ECO:0000256" key="6">
    <source>
        <dbReference type="SAM" id="MobiDB-lite"/>
    </source>
</evidence>
<feature type="compositionally biased region" description="Acidic residues" evidence="6">
    <location>
        <begin position="294"/>
        <end position="303"/>
    </location>
</feature>
<evidence type="ECO:0000256" key="4">
    <source>
        <dbReference type="ARBA" id="ARBA00023163"/>
    </source>
</evidence>